<sequence>MDGKILRENDLLTIYIPAANKALLFRIKSTNKYTTMNYGALPFSSGDTLPTYDGGSASVPADGVMPARAYTETGISFPMSGAYDETDMWFLPSKEYRDRLFHVHMFVTPAWLRVDVQIPKGVWQSRFQKDKIITGVE</sequence>
<evidence type="ECO:0000313" key="2">
    <source>
        <dbReference type="Proteomes" id="UP000281261"/>
    </source>
</evidence>
<dbReference type="AlphaFoldDB" id="A0A420ZB38"/>
<dbReference type="Proteomes" id="UP000281261">
    <property type="component" value="Unassembled WGS sequence"/>
</dbReference>
<gene>
    <name evidence="1" type="ORF">DRH29_05485</name>
</gene>
<name>A0A420ZB38_UNCK3</name>
<organism evidence="1 2">
    <name type="scientific">candidate division Kazan bacterium</name>
    <dbReference type="NCBI Taxonomy" id="2202143"/>
    <lineage>
        <taxon>Bacteria</taxon>
        <taxon>Bacteria division Kazan-3B-28</taxon>
    </lineage>
</organism>
<evidence type="ECO:0000313" key="1">
    <source>
        <dbReference type="EMBL" id="RLC35952.1"/>
    </source>
</evidence>
<accession>A0A420ZB38</accession>
<comment type="caution">
    <text evidence="1">The sequence shown here is derived from an EMBL/GenBank/DDBJ whole genome shotgun (WGS) entry which is preliminary data.</text>
</comment>
<dbReference type="EMBL" id="QMNG01000100">
    <property type="protein sequence ID" value="RLC35952.1"/>
    <property type="molecule type" value="Genomic_DNA"/>
</dbReference>
<protein>
    <submittedName>
        <fullName evidence="1">Uncharacterized protein</fullName>
    </submittedName>
</protein>
<reference evidence="1 2" key="1">
    <citation type="submission" date="2018-06" db="EMBL/GenBank/DDBJ databases">
        <title>Extensive metabolic versatility and redundancy in microbially diverse, dynamic hydrothermal sediments.</title>
        <authorList>
            <person name="Dombrowski N."/>
            <person name="Teske A."/>
            <person name="Baker B.J."/>
        </authorList>
    </citation>
    <scope>NUCLEOTIDE SEQUENCE [LARGE SCALE GENOMIC DNA]</scope>
    <source>
        <strain evidence="1">B79_G16</strain>
    </source>
</reference>
<proteinExistence type="predicted"/>